<keyword evidence="1" id="KW-0812">Transmembrane</keyword>
<gene>
    <name evidence="2" type="ORF">AXF17_08425</name>
</gene>
<dbReference type="EMBL" id="CP016199">
    <property type="protein sequence ID" value="ASS38414.1"/>
    <property type="molecule type" value="Genomic_DNA"/>
</dbReference>
<evidence type="ECO:0000313" key="2">
    <source>
        <dbReference type="EMBL" id="ASS38414.1"/>
    </source>
</evidence>
<proteinExistence type="predicted"/>
<dbReference type="Proteomes" id="UP000214689">
    <property type="component" value="Chromosome"/>
</dbReference>
<dbReference type="AlphaFoldDB" id="A0A223ATY9"/>
<evidence type="ECO:0000256" key="1">
    <source>
        <dbReference type="SAM" id="Phobius"/>
    </source>
</evidence>
<keyword evidence="3" id="KW-1185">Reference proteome</keyword>
<sequence length="99" mass="12001">MNSKKENVDKKIERIHWNLKYKRKFLRILWLIPGYVFALFLMVVTEMQDAHIYYFLISYAFSFIAIVLLSYTFFKWICGSNEEATTRENGKCIKKSRFR</sequence>
<accession>A0A223ATY9</accession>
<name>A0A223ATY9_9FIRM</name>
<keyword evidence="1" id="KW-1133">Transmembrane helix</keyword>
<feature type="transmembrane region" description="Helical" evidence="1">
    <location>
        <begin position="25"/>
        <end position="45"/>
    </location>
</feature>
<reference evidence="3" key="1">
    <citation type="submission" date="2016-05" db="EMBL/GenBank/DDBJ databases">
        <authorList>
            <person name="Holder M.E."/>
            <person name="Ajami N.J."/>
            <person name="Petrosino J.F."/>
        </authorList>
    </citation>
    <scope>NUCLEOTIDE SEQUENCE [LARGE SCALE GENOMIC DNA]</scope>
    <source>
        <strain evidence="3">ATCC 700696</strain>
    </source>
</reference>
<evidence type="ECO:0000313" key="3">
    <source>
        <dbReference type="Proteomes" id="UP000214689"/>
    </source>
</evidence>
<keyword evidence="1" id="KW-0472">Membrane</keyword>
<protein>
    <submittedName>
        <fullName evidence="2">Uncharacterized protein</fullName>
    </submittedName>
</protein>
<feature type="transmembrane region" description="Helical" evidence="1">
    <location>
        <begin position="51"/>
        <end position="74"/>
    </location>
</feature>
<organism evidence="2 3">
    <name type="scientific">Mogibacterium pumilum</name>
    <dbReference type="NCBI Taxonomy" id="86332"/>
    <lineage>
        <taxon>Bacteria</taxon>
        <taxon>Bacillati</taxon>
        <taxon>Bacillota</taxon>
        <taxon>Clostridia</taxon>
        <taxon>Peptostreptococcales</taxon>
        <taxon>Anaerovoracaceae</taxon>
        <taxon>Mogibacterium</taxon>
    </lineage>
</organism>